<protein>
    <submittedName>
        <fullName evidence="2">Cyclin-B1-4-like isoform X1</fullName>
    </submittedName>
</protein>
<reference evidence="1" key="1">
    <citation type="journal article" date="2021" name="Nat. Commun.">
        <title>Genomic analyses provide insights into spinach domestication and the genetic basis of agronomic traits.</title>
        <authorList>
            <person name="Cai X."/>
            <person name="Sun X."/>
            <person name="Xu C."/>
            <person name="Sun H."/>
            <person name="Wang X."/>
            <person name="Ge C."/>
            <person name="Zhang Z."/>
            <person name="Wang Q."/>
            <person name="Fei Z."/>
            <person name="Jiao C."/>
            <person name="Wang Q."/>
        </authorList>
    </citation>
    <scope>NUCLEOTIDE SEQUENCE [LARGE SCALE GENOMIC DNA]</scope>
    <source>
        <strain evidence="1">cv. Varoflay</strain>
    </source>
</reference>
<dbReference type="GeneID" id="110786305"/>
<sequence>MRFFCVDPIHSRDPEQSADSIMNSNLIRQMLQRPSTGSRKIIMGRREYILGKIEWYLIVPKPYVFLTRYIKAWIPDNEIIFHCSKLLKIMFKYSSVH</sequence>
<proteinExistence type="predicted"/>
<name>A0ABM3RKF4_SPIOL</name>
<accession>A0ABM3RKF4</accession>
<gene>
    <name evidence="2" type="primary">LOC110786305</name>
</gene>
<dbReference type="Proteomes" id="UP000813463">
    <property type="component" value="Chromosome 3"/>
</dbReference>
<organism evidence="1 2">
    <name type="scientific">Spinacia oleracea</name>
    <name type="common">Spinach</name>
    <dbReference type="NCBI Taxonomy" id="3562"/>
    <lineage>
        <taxon>Eukaryota</taxon>
        <taxon>Viridiplantae</taxon>
        <taxon>Streptophyta</taxon>
        <taxon>Embryophyta</taxon>
        <taxon>Tracheophyta</taxon>
        <taxon>Spermatophyta</taxon>
        <taxon>Magnoliopsida</taxon>
        <taxon>eudicotyledons</taxon>
        <taxon>Gunneridae</taxon>
        <taxon>Pentapetalae</taxon>
        <taxon>Caryophyllales</taxon>
        <taxon>Chenopodiaceae</taxon>
        <taxon>Chenopodioideae</taxon>
        <taxon>Anserineae</taxon>
        <taxon>Spinacia</taxon>
    </lineage>
</organism>
<dbReference type="RefSeq" id="XP_056696093.1">
    <property type="nucleotide sequence ID" value="XM_056840115.1"/>
</dbReference>
<evidence type="ECO:0000313" key="1">
    <source>
        <dbReference type="Proteomes" id="UP000813463"/>
    </source>
</evidence>
<evidence type="ECO:0000313" key="2">
    <source>
        <dbReference type="RefSeq" id="XP_056696093.1"/>
    </source>
</evidence>
<reference evidence="2" key="2">
    <citation type="submission" date="2025-08" db="UniProtKB">
        <authorList>
            <consortium name="RefSeq"/>
        </authorList>
    </citation>
    <scope>IDENTIFICATION</scope>
    <source>
        <tissue evidence="2">Leaf</tissue>
    </source>
</reference>
<keyword evidence="1" id="KW-1185">Reference proteome</keyword>